<proteinExistence type="predicted"/>
<protein>
    <submittedName>
        <fullName evidence="2">Uncharacterized protein</fullName>
    </submittedName>
</protein>
<evidence type="ECO:0000313" key="2">
    <source>
        <dbReference type="EMBL" id="KJC64001.1"/>
    </source>
</evidence>
<feature type="transmembrane region" description="Helical" evidence="1">
    <location>
        <begin position="141"/>
        <end position="168"/>
    </location>
</feature>
<feature type="transmembrane region" description="Helical" evidence="1">
    <location>
        <begin position="21"/>
        <end position="47"/>
    </location>
</feature>
<keyword evidence="1" id="KW-1133">Transmembrane helix</keyword>
<dbReference type="RefSeq" id="WP_152631164.1">
    <property type="nucleotide sequence ID" value="NZ_JYFC01000004.1"/>
</dbReference>
<evidence type="ECO:0000256" key="1">
    <source>
        <dbReference type="SAM" id="Phobius"/>
    </source>
</evidence>
<keyword evidence="1" id="KW-0472">Membrane</keyword>
<name>A0ABR5CEF5_9MICO</name>
<keyword evidence="1" id="KW-0812">Transmembrane</keyword>
<organism evidence="2 3">
    <name type="scientific">Agreia bicolorata</name>
    <dbReference type="NCBI Taxonomy" id="110935"/>
    <lineage>
        <taxon>Bacteria</taxon>
        <taxon>Bacillati</taxon>
        <taxon>Actinomycetota</taxon>
        <taxon>Actinomycetes</taxon>
        <taxon>Micrococcales</taxon>
        <taxon>Microbacteriaceae</taxon>
        <taxon>Agreia</taxon>
    </lineage>
</organism>
<dbReference type="EMBL" id="JYFC01000004">
    <property type="protein sequence ID" value="KJC64001.1"/>
    <property type="molecule type" value="Genomic_DNA"/>
</dbReference>
<evidence type="ECO:0000313" key="3">
    <source>
        <dbReference type="Proteomes" id="UP000032503"/>
    </source>
</evidence>
<keyword evidence="3" id="KW-1185">Reference proteome</keyword>
<sequence length="185" mass="19129">MVRMHESKAKTPPSRALTVGGLILSALGVIALLGGAFLVLGAGFQLAPSVPFGETMTVEVSRGDHAVYVTPNDQWGDISCTGDLDGEEIGLRPEMTQQGLLLPERWDAQGSFATAASGVLQITCDGPVPDGRFTVGPVVSFFSIVGAVVFGALAIVLLAVGLALLVLARWRVRAVAQSSAGFPAV</sequence>
<comment type="caution">
    <text evidence="2">The sequence shown here is derived from an EMBL/GenBank/DDBJ whole genome shotgun (WGS) entry which is preliminary data.</text>
</comment>
<gene>
    <name evidence="2" type="ORF">TZ00_10460</name>
</gene>
<reference evidence="2 3" key="1">
    <citation type="journal article" date="2001" name="Int. J. Syst. Evol. Microbiol.">
        <title>Agreia bicolorata gen. nov., sp. nov., to accommodate actinobacteria isolated from narrow reed grass infected by the nematode Heteroanguina graminophila.</title>
        <authorList>
            <person name="Evtushenko L.I."/>
            <person name="Dorofeeva L.V."/>
            <person name="Dobrovolskaya T.G."/>
            <person name="Streshinskaya G.M."/>
            <person name="Subbotin S.A."/>
            <person name="Tiedje J.M."/>
        </authorList>
    </citation>
    <scope>NUCLEOTIDE SEQUENCE [LARGE SCALE GENOMIC DNA]</scope>
    <source>
        <strain evidence="2 3">VKM Ac-1804</strain>
    </source>
</reference>
<dbReference type="Proteomes" id="UP000032503">
    <property type="component" value="Unassembled WGS sequence"/>
</dbReference>
<accession>A0ABR5CEF5</accession>